<dbReference type="PROSITE" id="PS50931">
    <property type="entry name" value="HTH_LYSR"/>
    <property type="match status" value="1"/>
</dbReference>
<evidence type="ECO:0000256" key="1">
    <source>
        <dbReference type="ARBA" id="ARBA00009437"/>
    </source>
</evidence>
<dbReference type="Gene3D" id="1.10.10.10">
    <property type="entry name" value="Winged helix-like DNA-binding domain superfamily/Winged helix DNA-binding domain"/>
    <property type="match status" value="1"/>
</dbReference>
<reference evidence="6" key="1">
    <citation type="submission" date="2020-05" db="EMBL/GenBank/DDBJ databases">
        <authorList>
            <person name="Chiriac C."/>
            <person name="Salcher M."/>
            <person name="Ghai R."/>
            <person name="Kavagutti S V."/>
        </authorList>
    </citation>
    <scope>NUCLEOTIDE SEQUENCE</scope>
</reference>
<dbReference type="EMBL" id="CAEZXP010000005">
    <property type="protein sequence ID" value="CAB4704211.1"/>
    <property type="molecule type" value="Genomic_DNA"/>
</dbReference>
<dbReference type="PANTHER" id="PTHR30346">
    <property type="entry name" value="TRANSCRIPTIONAL DUAL REGULATOR HCAR-RELATED"/>
    <property type="match status" value="1"/>
</dbReference>
<dbReference type="Gene3D" id="3.40.190.290">
    <property type="match status" value="1"/>
</dbReference>
<dbReference type="SUPFAM" id="SSF46785">
    <property type="entry name" value="Winged helix' DNA-binding domain"/>
    <property type="match status" value="1"/>
</dbReference>
<evidence type="ECO:0000256" key="3">
    <source>
        <dbReference type="ARBA" id="ARBA00023125"/>
    </source>
</evidence>
<dbReference type="GO" id="GO:0003677">
    <property type="term" value="F:DNA binding"/>
    <property type="evidence" value="ECO:0007669"/>
    <property type="project" value="UniProtKB-KW"/>
</dbReference>
<accession>A0A6J6PXJ5</accession>
<evidence type="ECO:0000256" key="4">
    <source>
        <dbReference type="ARBA" id="ARBA00023163"/>
    </source>
</evidence>
<dbReference type="InterPro" id="IPR036388">
    <property type="entry name" value="WH-like_DNA-bd_sf"/>
</dbReference>
<comment type="similarity">
    <text evidence="1">Belongs to the LysR transcriptional regulatory family.</text>
</comment>
<dbReference type="CDD" id="cd05466">
    <property type="entry name" value="PBP2_LTTR_substrate"/>
    <property type="match status" value="1"/>
</dbReference>
<keyword evidence="4" id="KW-0804">Transcription</keyword>
<dbReference type="PANTHER" id="PTHR30346:SF29">
    <property type="entry name" value="LYSR SUBSTRATE-BINDING"/>
    <property type="match status" value="1"/>
</dbReference>
<dbReference type="InterPro" id="IPR036390">
    <property type="entry name" value="WH_DNA-bd_sf"/>
</dbReference>
<keyword evidence="2" id="KW-0805">Transcription regulation</keyword>
<dbReference type="GO" id="GO:0032993">
    <property type="term" value="C:protein-DNA complex"/>
    <property type="evidence" value="ECO:0007669"/>
    <property type="project" value="TreeGrafter"/>
</dbReference>
<dbReference type="Pfam" id="PF00126">
    <property type="entry name" value="HTH_1"/>
    <property type="match status" value="1"/>
</dbReference>
<keyword evidence="3" id="KW-0238">DNA-binding</keyword>
<evidence type="ECO:0000313" key="6">
    <source>
        <dbReference type="EMBL" id="CAB4704211.1"/>
    </source>
</evidence>
<name>A0A6J6PXJ5_9ZZZZ</name>
<evidence type="ECO:0000256" key="2">
    <source>
        <dbReference type="ARBA" id="ARBA00023015"/>
    </source>
</evidence>
<dbReference type="InterPro" id="IPR005119">
    <property type="entry name" value="LysR_subst-bd"/>
</dbReference>
<dbReference type="Pfam" id="PF03466">
    <property type="entry name" value="LysR_substrate"/>
    <property type="match status" value="1"/>
</dbReference>
<proteinExistence type="inferred from homology"/>
<sequence length="317" mass="34080">MKRDRSLLFDPWLGVEVRHLAALEAIANEGTFGKAAIRLGYTQSAISQQIATLERVVGAQLIERPGGPRPVSLTEAGKVLLGHAESIVGRLKAAQADLAALSAGESGSLRVGTFQSVGARVLPEVMRRFAKTWPHVDVVLHESNSDRELATLVERGELDVAFAQLPIEAPSLEWFELLRDDYVVVASRDSPIASRTRPLSLAEIANQPLIGFRQCRATEIVVDQLRASGHEPRFVSRSDDNGVVQGLAGAGIGIAVMPRLTVDANDDSIVIVDLGHRLAPRIVGMVWHADRYHSAAARSFVETAREVAAETGAALAA</sequence>
<feature type="domain" description="HTH lysR-type" evidence="5">
    <location>
        <begin position="15"/>
        <end position="74"/>
    </location>
</feature>
<dbReference type="GO" id="GO:0003700">
    <property type="term" value="F:DNA-binding transcription factor activity"/>
    <property type="evidence" value="ECO:0007669"/>
    <property type="project" value="InterPro"/>
</dbReference>
<dbReference type="InterPro" id="IPR000847">
    <property type="entry name" value="LysR_HTH_N"/>
</dbReference>
<dbReference type="AlphaFoldDB" id="A0A6J6PXJ5"/>
<evidence type="ECO:0000259" key="5">
    <source>
        <dbReference type="PROSITE" id="PS50931"/>
    </source>
</evidence>
<gene>
    <name evidence="6" type="ORF">UFOPK2399_01562</name>
</gene>
<dbReference type="PRINTS" id="PR00039">
    <property type="entry name" value="HTHLYSR"/>
</dbReference>
<dbReference type="SUPFAM" id="SSF53850">
    <property type="entry name" value="Periplasmic binding protein-like II"/>
    <property type="match status" value="1"/>
</dbReference>
<protein>
    <submittedName>
        <fullName evidence="6">Unannotated protein</fullName>
    </submittedName>
</protein>
<organism evidence="6">
    <name type="scientific">freshwater metagenome</name>
    <dbReference type="NCBI Taxonomy" id="449393"/>
    <lineage>
        <taxon>unclassified sequences</taxon>
        <taxon>metagenomes</taxon>
        <taxon>ecological metagenomes</taxon>
    </lineage>
</organism>